<keyword evidence="8" id="KW-0472">Membrane</keyword>
<dbReference type="PANTHER" id="PTHR28650">
    <property type="entry name" value="PHOSPHATIDYLINOSITOL-GLYCAN BIOSYNTHESIS CLASS X PROTEIN"/>
    <property type="match status" value="1"/>
</dbReference>
<accession>A0A0S2M5V4</accession>
<dbReference type="PANTHER" id="PTHR28650:SF1">
    <property type="entry name" value="PHOSPHATIDYLINOSITOL-GLYCAN BIOSYNTHESIS CLASS X PROTEIN"/>
    <property type="match status" value="1"/>
</dbReference>
<dbReference type="SMART" id="SM00780">
    <property type="entry name" value="PIG-X"/>
    <property type="match status" value="1"/>
</dbReference>
<dbReference type="GeneID" id="36392966"/>
<dbReference type="GO" id="GO:0005789">
    <property type="term" value="C:endoplasmic reticulum membrane"/>
    <property type="evidence" value="ECO:0007669"/>
    <property type="project" value="UniProtKB-SubCell"/>
</dbReference>
<dbReference type="InterPro" id="IPR013233">
    <property type="entry name" value="PIG-X/PBN1"/>
</dbReference>
<keyword evidence="7" id="KW-1133">Transmembrane helix</keyword>
<keyword evidence="4 10" id="KW-0337">GPI-anchor biosynthesis</keyword>
<dbReference type="OrthoDB" id="5546453at2759"/>
<dbReference type="RefSeq" id="XP_024514576.1">
    <property type="nucleotide sequence ID" value="XM_024658658.1"/>
</dbReference>
<dbReference type="InterPro" id="IPR040039">
    <property type="entry name" value="PIGX"/>
</dbReference>
<evidence type="ECO:0000256" key="5">
    <source>
        <dbReference type="ARBA" id="ARBA00022692"/>
    </source>
</evidence>
<dbReference type="Proteomes" id="UP000002149">
    <property type="component" value="Chromosome 7"/>
</dbReference>
<keyword evidence="12" id="KW-1185">Reference proteome</keyword>
<evidence type="ECO:0000256" key="10">
    <source>
        <dbReference type="RuleBase" id="RU366056"/>
    </source>
</evidence>
<proteinExistence type="inferred from homology"/>
<dbReference type="EMBL" id="AE017347">
    <property type="protein sequence ID" value="ALO69318.1"/>
    <property type="molecule type" value="Genomic_DNA"/>
</dbReference>
<evidence type="ECO:0000256" key="8">
    <source>
        <dbReference type="ARBA" id="ARBA00023136"/>
    </source>
</evidence>
<evidence type="ECO:0000313" key="12">
    <source>
        <dbReference type="Proteomes" id="UP000002149"/>
    </source>
</evidence>
<evidence type="ECO:0000256" key="9">
    <source>
        <dbReference type="ARBA" id="ARBA00023180"/>
    </source>
</evidence>
<dbReference type="InParanoid" id="A0A0S2M5V4"/>
<dbReference type="VEuPathDB" id="FungiDB:CNG04365"/>
<comment type="function">
    <text evidence="10">Required for proper folding and/or the stability of a subset of proteins in the endoplasmic reticulum. Component of glycosylphosphatidylinositol-mannosyltransferase 1 which transfers the first of the 4 mannoses in the GPI-anchor precursors during GPI-anchor biosynthesis. Probably acts by stabilizing the mannosyltransferase GPI14.</text>
</comment>
<dbReference type="PaxDb" id="214684-A0A0S2M5V4"/>
<protein>
    <recommendedName>
        <fullName evidence="10">Protein PBN1</fullName>
    </recommendedName>
</protein>
<evidence type="ECO:0000256" key="2">
    <source>
        <dbReference type="ARBA" id="ARBA00004687"/>
    </source>
</evidence>
<dbReference type="GO" id="GO:0006506">
    <property type="term" value="P:GPI anchor biosynthetic process"/>
    <property type="evidence" value="ECO:0007669"/>
    <property type="project" value="UniProtKB-UniPathway"/>
</dbReference>
<evidence type="ECO:0000256" key="7">
    <source>
        <dbReference type="ARBA" id="ARBA00022989"/>
    </source>
</evidence>
<keyword evidence="6 10" id="KW-0256">Endoplasmic reticulum</keyword>
<dbReference type="STRING" id="214684.A0A0S2M5V4"/>
<gene>
    <name evidence="11" type="ordered locus">CNG04365</name>
</gene>
<keyword evidence="9" id="KW-0325">Glycoprotein</keyword>
<evidence type="ECO:0000256" key="3">
    <source>
        <dbReference type="ARBA" id="ARBA00010345"/>
    </source>
</evidence>
<keyword evidence="5" id="KW-0812">Transmembrane</keyword>
<comment type="subcellular location">
    <subcellularLocation>
        <location evidence="1 10">Endoplasmic reticulum membrane</location>
        <topology evidence="1 10">Single-pass membrane protein</topology>
    </subcellularLocation>
</comment>
<dbReference type="UniPathway" id="UPA00196"/>
<evidence type="ECO:0000256" key="1">
    <source>
        <dbReference type="ARBA" id="ARBA00004389"/>
    </source>
</evidence>
<organism evidence="11 12">
    <name type="scientific">Cryptococcus deneoformans (strain JEC21 / ATCC MYA-565)</name>
    <name type="common">Cryptococcus neoformans var. neoformans serotype D</name>
    <dbReference type="NCBI Taxonomy" id="214684"/>
    <lineage>
        <taxon>Eukaryota</taxon>
        <taxon>Fungi</taxon>
        <taxon>Dikarya</taxon>
        <taxon>Basidiomycota</taxon>
        <taxon>Agaricomycotina</taxon>
        <taxon>Tremellomycetes</taxon>
        <taxon>Tremellales</taxon>
        <taxon>Cryptococcaceae</taxon>
        <taxon>Cryptococcus</taxon>
        <taxon>Cryptococcus neoformans species complex</taxon>
    </lineage>
</organism>
<comment type="pathway">
    <text evidence="2 10">Glycolipid biosynthesis; glycosylphosphatidylinositol-anchor biosynthesis.</text>
</comment>
<comment type="similarity">
    <text evidence="3 10">Belongs to the PIGX family.</text>
</comment>
<sequence>MSLLPLNITLSFSQPSFHPVLHLTFNVPSISDLQDVSNSAVEKKKLCEPVAHLEITLPDPLFVDPDELSGKWPLHSSSEPAMHQASGDNWKISGWGLNPPSVDIERPSFGNAALHHTLYLSVRPQTFFEESDVKGEVEVEVPLHARYLAPRDEGRRTVSFPGEDESEIRSGWTCASVLTQSHRVPTVHPLPVSLTLPTGQHAHQPIIEVITPLVIWLGWAWIAWKLWKLKSRALERESKAKVL</sequence>
<reference evidence="11 12" key="1">
    <citation type="journal article" date="2005" name="Science">
        <title>The genome of the basidiomycetous yeast and human pathogen Cryptococcus neoformans.</title>
        <authorList>
            <person name="Loftus B.J."/>
            <person name="Fung E."/>
            <person name="Roncaglia P."/>
            <person name="Rowley D."/>
            <person name="Amedeo P."/>
            <person name="Bruno D."/>
            <person name="Vamathevan J."/>
            <person name="Miranda M."/>
            <person name="Anderson I.J."/>
            <person name="Fraser J.A."/>
            <person name="Allen J.E."/>
            <person name="Bosdet I.E."/>
            <person name="Brent M.R."/>
            <person name="Chiu R."/>
            <person name="Doering T.L."/>
            <person name="Donlin M.J."/>
            <person name="D'Souza C.A."/>
            <person name="Fox D.S."/>
            <person name="Grinberg V."/>
            <person name="Fu J."/>
            <person name="Fukushima M."/>
            <person name="Haas B.J."/>
            <person name="Huang J.C."/>
            <person name="Janbon G."/>
            <person name="Jones S.J."/>
            <person name="Koo H.L."/>
            <person name="Krzywinski M.I."/>
            <person name="Kwon-Chung J.K."/>
            <person name="Lengeler K.B."/>
            <person name="Maiti R."/>
            <person name="Marra M.A."/>
            <person name="Marra R.E."/>
            <person name="Mathewson C.A."/>
            <person name="Mitchell T.G."/>
            <person name="Pertea M."/>
            <person name="Riggs F.R."/>
            <person name="Salzberg S.L."/>
            <person name="Schein J.E."/>
            <person name="Shvartsbeyn A."/>
            <person name="Shin H."/>
            <person name="Shumway M."/>
            <person name="Specht C.A."/>
            <person name="Suh B.B."/>
            <person name="Tenney A."/>
            <person name="Utterback T.R."/>
            <person name="Wickes B.L."/>
            <person name="Wortman J.R."/>
            <person name="Wye N.H."/>
            <person name="Kronstad J.W."/>
            <person name="Lodge J.K."/>
            <person name="Heitman J."/>
            <person name="Davis R.W."/>
            <person name="Fraser C.M."/>
            <person name="Hyman R.W."/>
        </authorList>
    </citation>
    <scope>NUCLEOTIDE SEQUENCE [LARGE SCALE GENOMIC DNA]</scope>
    <source>
        <strain evidence="12">JEC21 / ATCC MYA-565</strain>
    </source>
</reference>
<evidence type="ECO:0000313" key="11">
    <source>
        <dbReference type="EMBL" id="ALO69318.1"/>
    </source>
</evidence>
<evidence type="ECO:0000256" key="4">
    <source>
        <dbReference type="ARBA" id="ARBA00022502"/>
    </source>
</evidence>
<name>A0A0S2M5V4_CRYD1</name>
<dbReference type="KEGG" id="cne:CNG04365"/>
<evidence type="ECO:0000256" key="6">
    <source>
        <dbReference type="ARBA" id="ARBA00022824"/>
    </source>
</evidence>
<dbReference type="AlphaFoldDB" id="A0A0S2M5V4"/>
<dbReference type="Pfam" id="PF08320">
    <property type="entry name" value="PIG-X"/>
    <property type="match status" value="1"/>
</dbReference>